<keyword evidence="1" id="KW-0812">Transmembrane</keyword>
<dbReference type="AlphaFoldDB" id="A0A0G1HYC5"/>
<dbReference type="Proteomes" id="UP000034006">
    <property type="component" value="Unassembled WGS sequence"/>
</dbReference>
<gene>
    <name evidence="2" type="ORF">UW44_C0004G0046</name>
</gene>
<accession>A0A0G1HYC5</accession>
<feature type="transmembrane region" description="Helical" evidence="1">
    <location>
        <begin position="69"/>
        <end position="92"/>
    </location>
</feature>
<evidence type="ECO:0000256" key="1">
    <source>
        <dbReference type="SAM" id="Phobius"/>
    </source>
</evidence>
<feature type="transmembrane region" description="Helical" evidence="1">
    <location>
        <begin position="34"/>
        <end position="57"/>
    </location>
</feature>
<evidence type="ECO:0000313" key="2">
    <source>
        <dbReference type="EMBL" id="KKT52141.1"/>
    </source>
</evidence>
<comment type="caution">
    <text evidence="2">The sequence shown here is derived from an EMBL/GenBank/DDBJ whole genome shotgun (WGS) entry which is preliminary data.</text>
</comment>
<name>A0A0G1HYC5_9BACT</name>
<protein>
    <submittedName>
        <fullName evidence="2">Uncharacterized protein</fullName>
    </submittedName>
</protein>
<organism evidence="2 3">
    <name type="scientific">Candidatus Collierbacteria bacterium GW2011_GWB2_44_22</name>
    <dbReference type="NCBI Taxonomy" id="1618387"/>
    <lineage>
        <taxon>Bacteria</taxon>
        <taxon>Candidatus Collieribacteriota</taxon>
    </lineage>
</organism>
<keyword evidence="1" id="KW-1133">Transmembrane helix</keyword>
<proteinExistence type="predicted"/>
<sequence length="129" mass="14690">MIRFLLSMFAFWGFNTLGWIVLNEGVTGFWGYFWLVFWVGLIVALVEVVLFGFKFFVQIFSIPLSCLTGGLFANAMNGVFIYIGLLVAASWTEKFSMPWILGDYWWQALLIGFAFALIRLITASRSSSK</sequence>
<feature type="transmembrane region" description="Helical" evidence="1">
    <location>
        <begin position="104"/>
        <end position="122"/>
    </location>
</feature>
<keyword evidence="1" id="KW-0472">Membrane</keyword>
<dbReference type="EMBL" id="LCIH01000004">
    <property type="protein sequence ID" value="KKT52141.1"/>
    <property type="molecule type" value="Genomic_DNA"/>
</dbReference>
<reference evidence="2 3" key="1">
    <citation type="journal article" date="2015" name="Nature">
        <title>rRNA introns, odd ribosomes, and small enigmatic genomes across a large radiation of phyla.</title>
        <authorList>
            <person name="Brown C.T."/>
            <person name="Hug L.A."/>
            <person name="Thomas B.C."/>
            <person name="Sharon I."/>
            <person name="Castelle C.J."/>
            <person name="Singh A."/>
            <person name="Wilkins M.J."/>
            <person name="Williams K.H."/>
            <person name="Banfield J.F."/>
        </authorList>
    </citation>
    <scope>NUCLEOTIDE SEQUENCE [LARGE SCALE GENOMIC DNA]</scope>
</reference>
<evidence type="ECO:0000313" key="3">
    <source>
        <dbReference type="Proteomes" id="UP000034006"/>
    </source>
</evidence>